<proteinExistence type="predicted"/>
<evidence type="ECO:0000313" key="2">
    <source>
        <dbReference type="Proteomes" id="UP000011668"/>
    </source>
</evidence>
<name>L8X6G1_THACA</name>
<keyword evidence="2" id="KW-1185">Reference proteome</keyword>
<gene>
    <name evidence="1" type="ORF">AG1IA_00089</name>
</gene>
<sequence length="88" mass="10054">MTQFDLYNRLFTNNDYAVRTPTRVYYPSPDFSVAHGCSKIEVGEPEEGTEATHKKQKGMKECLGDQYPTQCQLVSACAYNRRGAQQRK</sequence>
<accession>L8X6G1</accession>
<organism evidence="1 2">
    <name type="scientific">Thanatephorus cucumeris (strain AG1-IA)</name>
    <name type="common">Rice sheath blight fungus</name>
    <name type="synonym">Rhizoctonia solani</name>
    <dbReference type="NCBI Taxonomy" id="983506"/>
    <lineage>
        <taxon>Eukaryota</taxon>
        <taxon>Fungi</taxon>
        <taxon>Dikarya</taxon>
        <taxon>Basidiomycota</taxon>
        <taxon>Agaricomycotina</taxon>
        <taxon>Agaricomycetes</taxon>
        <taxon>Cantharellales</taxon>
        <taxon>Ceratobasidiaceae</taxon>
        <taxon>Rhizoctonia</taxon>
        <taxon>Rhizoctonia solani AG-1</taxon>
    </lineage>
</organism>
<dbReference type="Proteomes" id="UP000011668">
    <property type="component" value="Unassembled WGS sequence"/>
</dbReference>
<evidence type="ECO:0000313" key="1">
    <source>
        <dbReference type="EMBL" id="ELU45886.1"/>
    </source>
</evidence>
<protein>
    <submittedName>
        <fullName evidence="1">Uncharacterized protein</fullName>
    </submittedName>
</protein>
<dbReference type="AlphaFoldDB" id="L8X6G1"/>
<reference evidence="1 2" key="1">
    <citation type="journal article" date="2013" name="Nat. Commun.">
        <title>The evolution and pathogenic mechanisms of the rice sheath blight pathogen.</title>
        <authorList>
            <person name="Zheng A."/>
            <person name="Lin R."/>
            <person name="Xu L."/>
            <person name="Qin P."/>
            <person name="Tang C."/>
            <person name="Ai P."/>
            <person name="Zhang D."/>
            <person name="Liu Y."/>
            <person name="Sun Z."/>
            <person name="Feng H."/>
            <person name="Wang Y."/>
            <person name="Chen Y."/>
            <person name="Liang X."/>
            <person name="Fu R."/>
            <person name="Li Q."/>
            <person name="Zhang J."/>
            <person name="Yu X."/>
            <person name="Xie Z."/>
            <person name="Ding L."/>
            <person name="Guan P."/>
            <person name="Tang J."/>
            <person name="Liang Y."/>
            <person name="Wang S."/>
            <person name="Deng Q."/>
            <person name="Li S."/>
            <person name="Zhu J."/>
            <person name="Wang L."/>
            <person name="Liu H."/>
            <person name="Li P."/>
        </authorList>
    </citation>
    <scope>NUCLEOTIDE SEQUENCE [LARGE SCALE GENOMIC DNA]</scope>
    <source>
        <strain evidence="2">AG-1 IA</strain>
    </source>
</reference>
<comment type="caution">
    <text evidence="1">The sequence shown here is derived from an EMBL/GenBank/DDBJ whole genome shotgun (WGS) entry which is preliminary data.</text>
</comment>
<dbReference type="HOGENOM" id="CLU_2470610_0_0_1"/>
<dbReference type="EMBL" id="AFRT01000024">
    <property type="protein sequence ID" value="ELU45886.1"/>
    <property type="molecule type" value="Genomic_DNA"/>
</dbReference>